<name>A0ABY8SKG3_9BURK</name>
<gene>
    <name evidence="1" type="ORF">QMY55_13630</name>
</gene>
<dbReference type="EMBL" id="CP125947">
    <property type="protein sequence ID" value="WHS63584.1"/>
    <property type="molecule type" value="Genomic_DNA"/>
</dbReference>
<evidence type="ECO:0000313" key="1">
    <source>
        <dbReference type="EMBL" id="WHS63584.1"/>
    </source>
</evidence>
<dbReference type="Proteomes" id="UP001240697">
    <property type="component" value="Chromosome"/>
</dbReference>
<organism evidence="1 2">
    <name type="scientific">Comamonas resistens</name>
    <dbReference type="NCBI Taxonomy" id="3046670"/>
    <lineage>
        <taxon>Bacteria</taxon>
        <taxon>Pseudomonadati</taxon>
        <taxon>Pseudomonadota</taxon>
        <taxon>Betaproteobacteria</taxon>
        <taxon>Burkholderiales</taxon>
        <taxon>Comamonadaceae</taxon>
        <taxon>Comamonas</taxon>
    </lineage>
</organism>
<accession>A0ABY8SKG3</accession>
<evidence type="ECO:0008006" key="3">
    <source>
        <dbReference type="Google" id="ProtNLM"/>
    </source>
</evidence>
<keyword evidence="2" id="KW-1185">Reference proteome</keyword>
<proteinExistence type="predicted"/>
<reference evidence="1 2" key="1">
    <citation type="submission" date="2023-05" db="EMBL/GenBank/DDBJ databases">
        <authorList>
            <person name="Yin Y."/>
            <person name="Lu Z."/>
        </authorList>
    </citation>
    <scope>NUCLEOTIDE SEQUENCE [LARGE SCALE GENOMIC DNA]</scope>
    <source>
        <strain evidence="1 2">ZM22</strain>
    </source>
</reference>
<dbReference type="RefSeq" id="WP_283484741.1">
    <property type="nucleotide sequence ID" value="NZ_CP125947.1"/>
</dbReference>
<evidence type="ECO:0000313" key="2">
    <source>
        <dbReference type="Proteomes" id="UP001240697"/>
    </source>
</evidence>
<sequence>MTQEYFDAPLFIRECERTEVNLSQTPFFCNIGERPVYVKKLPDGIKEVKPATGKLADRLGTKYQVSAKECRCLPSDYGEQTRLELVADTVVYKAMRATAESAAAFGMVLVARGQGIRVSSPVPKLSQIDYEYGMYAGHRSPYRGTGYSLLNRVCTDLECHGFPHVFAAIDPHLPLVISVGRYWPNEAKIYLADLWVPCGSALYVPPKPEGQSHLDLHGNRNSALACWRGWGPDRIRTQTLLQVNGGFFHWFWNDLPTKHPLMSQLD</sequence>
<protein>
    <recommendedName>
        <fullName evidence="3">GNAT family N-acetyltransferase</fullName>
    </recommendedName>
</protein>